<keyword evidence="2" id="KW-0560">Oxidoreductase</keyword>
<dbReference type="PANTHER" id="PTHR43669">
    <property type="entry name" value="5-KETO-D-GLUCONATE 5-REDUCTASE"/>
    <property type="match status" value="1"/>
</dbReference>
<proteinExistence type="inferred from homology"/>
<evidence type="ECO:0000256" key="1">
    <source>
        <dbReference type="ARBA" id="ARBA00006484"/>
    </source>
</evidence>
<dbReference type="EMBL" id="KV700382">
    <property type="protein sequence ID" value="OCF21580.1"/>
    <property type="molecule type" value="Genomic_DNA"/>
</dbReference>
<dbReference type="SUPFAM" id="SSF51735">
    <property type="entry name" value="NAD(P)-binding Rossmann-fold domains"/>
    <property type="match status" value="1"/>
</dbReference>
<dbReference type="Pfam" id="PF13561">
    <property type="entry name" value="adh_short_C2"/>
    <property type="match status" value="1"/>
</dbReference>
<reference evidence="3" key="2">
    <citation type="submission" date="2016-07" db="EMBL/GenBank/DDBJ databases">
        <title>Evolution of pathogenesis and genome organization in the Tremellales.</title>
        <authorList>
            <person name="Cuomo C."/>
            <person name="Litvintseva A."/>
            <person name="Heitman J."/>
            <person name="Chen Y."/>
            <person name="Sun S."/>
            <person name="Springer D."/>
            <person name="Dromer F."/>
            <person name="Young S."/>
            <person name="Zeng Q."/>
            <person name="Chapman S."/>
            <person name="Gujja S."/>
            <person name="Saif S."/>
            <person name="Birren B."/>
        </authorList>
    </citation>
    <scope>NUCLEOTIDE SEQUENCE</scope>
    <source>
        <strain evidence="3">CBS 10118</strain>
    </source>
</reference>
<accession>A0A1B9FS31</accession>
<organism evidence="3">
    <name type="scientific">Kwoniella bestiolae CBS 10118</name>
    <dbReference type="NCBI Taxonomy" id="1296100"/>
    <lineage>
        <taxon>Eukaryota</taxon>
        <taxon>Fungi</taxon>
        <taxon>Dikarya</taxon>
        <taxon>Basidiomycota</taxon>
        <taxon>Agaricomycotina</taxon>
        <taxon>Tremellomycetes</taxon>
        <taxon>Tremellales</taxon>
        <taxon>Cryptococcaceae</taxon>
        <taxon>Kwoniella</taxon>
    </lineage>
</organism>
<evidence type="ECO:0008006" key="4">
    <source>
        <dbReference type="Google" id="ProtNLM"/>
    </source>
</evidence>
<evidence type="ECO:0000256" key="2">
    <source>
        <dbReference type="ARBA" id="ARBA00023002"/>
    </source>
</evidence>
<dbReference type="GO" id="GO:0016491">
    <property type="term" value="F:oxidoreductase activity"/>
    <property type="evidence" value="ECO:0007669"/>
    <property type="project" value="UniProtKB-KW"/>
</dbReference>
<gene>
    <name evidence="3" type="ORF">I302_09259</name>
</gene>
<dbReference type="VEuPathDB" id="FungiDB:I302_09259"/>
<protein>
    <recommendedName>
        <fullName evidence="4">Short-chain dehydrogenase</fullName>
    </recommendedName>
</protein>
<dbReference type="AlphaFoldDB" id="A0A1B9FS31"/>
<dbReference type="Gene3D" id="3.40.50.720">
    <property type="entry name" value="NAD(P)-binding Rossmann-like Domain"/>
    <property type="match status" value="1"/>
</dbReference>
<dbReference type="InterPro" id="IPR002347">
    <property type="entry name" value="SDR_fam"/>
</dbReference>
<dbReference type="PANTHER" id="PTHR43669:SF4">
    <property type="entry name" value="SHORT-CHAIN DEHYDROGENASE"/>
    <property type="match status" value="1"/>
</dbReference>
<dbReference type="OrthoDB" id="5336600at2759"/>
<comment type="similarity">
    <text evidence="1">Belongs to the short-chain dehydrogenases/reductases (SDR) family.</text>
</comment>
<reference evidence="3" key="1">
    <citation type="submission" date="2013-07" db="EMBL/GenBank/DDBJ databases">
        <title>The Genome Sequence of Cryptococcus bestiolae CBS10118.</title>
        <authorList>
            <consortium name="The Broad Institute Genome Sequencing Platform"/>
            <person name="Cuomo C."/>
            <person name="Litvintseva A."/>
            <person name="Chen Y."/>
            <person name="Heitman J."/>
            <person name="Sun S."/>
            <person name="Springer D."/>
            <person name="Dromer F."/>
            <person name="Young S.K."/>
            <person name="Zeng Q."/>
            <person name="Gargeya S."/>
            <person name="Fitzgerald M."/>
            <person name="Abouelleil A."/>
            <person name="Alvarado L."/>
            <person name="Berlin A.M."/>
            <person name="Chapman S.B."/>
            <person name="Dewar J."/>
            <person name="Goldberg J."/>
            <person name="Griggs A."/>
            <person name="Gujja S."/>
            <person name="Hansen M."/>
            <person name="Howarth C."/>
            <person name="Imamovic A."/>
            <person name="Larimer J."/>
            <person name="McCowan C."/>
            <person name="Murphy C."/>
            <person name="Pearson M."/>
            <person name="Priest M."/>
            <person name="Roberts A."/>
            <person name="Saif S."/>
            <person name="Shea T."/>
            <person name="Sykes S."/>
            <person name="Wortman J."/>
            <person name="Nusbaum C."/>
            <person name="Birren B."/>
        </authorList>
    </citation>
    <scope>NUCLEOTIDE SEQUENCE [LARGE SCALE GENOMIC DNA]</scope>
    <source>
        <strain evidence="3">CBS 10118</strain>
    </source>
</reference>
<dbReference type="InterPro" id="IPR036291">
    <property type="entry name" value="NAD(P)-bd_dom_sf"/>
</dbReference>
<evidence type="ECO:0000313" key="3">
    <source>
        <dbReference type="EMBL" id="OCF21580.1"/>
    </source>
</evidence>
<dbReference type="STRING" id="1296100.A0A1B9FS31"/>
<name>A0A1B9FS31_9TREE</name>
<sequence length="213" mass="22734">MSKIAVIFGSGARIGQASAKKFLSAGYKVATVSRTPQTTSDDDLVHLTADLQDPSTIEPIFDQVQQRWGAPSVVVYNVPSAYGMYPTGGNPLSAPINEFTKTLSANTISAYAAASASYKRNNQVAFFYTGNALNTTVMPTLVTLGVGKTASAHWIEAAAKSEQLRPARFYYIDQRNQAGAPAGNAVNGEAHADLFLKLAEQKEQGEPIVVFKA</sequence>